<evidence type="ECO:0000313" key="2">
    <source>
        <dbReference type="Proteomes" id="UP000008713"/>
    </source>
</evidence>
<dbReference type="KEGG" id="mbv:MBOVPG45_0219"/>
<dbReference type="EMBL" id="CP002188">
    <property type="protein sequence ID" value="ADR25415.1"/>
    <property type="molecule type" value="Genomic_DNA"/>
</dbReference>
<dbReference type="GeneID" id="31507577"/>
<name>A0A454AQS0_MYCBG</name>
<reference evidence="1 2" key="1">
    <citation type="journal article" date="2011" name="Infect. Immun.">
        <title>Complete genome sequence of Mycoplasma bovis type strain PG45 (ATCC 25523).</title>
        <authorList>
            <person name="Wise K.S."/>
            <person name="Calcutt M.J."/>
            <person name="Foecking M.F."/>
            <person name="Roske K."/>
            <person name="Madupu R."/>
            <person name="Methe B.A."/>
        </authorList>
    </citation>
    <scope>NUCLEOTIDE SEQUENCE [LARGE SCALE GENOMIC DNA]</scope>
    <source>
        <strain evidence="2">ATCC 25523 / DSM 22781 / NCTC 10131 / PG45</strain>
    </source>
</reference>
<dbReference type="InterPro" id="IPR054779">
    <property type="entry name" value="Cys_pept_put_mycoplasmatota"/>
</dbReference>
<accession>A0A454AQS0</accession>
<dbReference type="NCBIfam" id="NF045837">
    <property type="entry name" value="Mplas_Cys_pep"/>
    <property type="match status" value="1"/>
</dbReference>
<organism evidence="1 2">
    <name type="scientific">Mycoplasmopsis bovis (strain ATCC 25523 / DSM 22781 / NCTC 10131 / PG45)</name>
    <name type="common">Mycoplasma bovis</name>
    <dbReference type="NCBI Taxonomy" id="289397"/>
    <lineage>
        <taxon>Bacteria</taxon>
        <taxon>Bacillati</taxon>
        <taxon>Mycoplasmatota</taxon>
        <taxon>Mycoplasmoidales</taxon>
        <taxon>Metamycoplasmataceae</taxon>
        <taxon>Mycoplasmopsis</taxon>
    </lineage>
</organism>
<dbReference type="OrthoDB" id="394997at2"/>
<gene>
    <name evidence="1" type="ordered locus">MBOVPG45_0219</name>
</gene>
<evidence type="ECO:0000313" key="1">
    <source>
        <dbReference type="EMBL" id="ADR25415.1"/>
    </source>
</evidence>
<dbReference type="AlphaFoldDB" id="A0A454AQS0"/>
<dbReference type="RefSeq" id="WP_013456619.1">
    <property type="nucleotide sequence ID" value="NC_014760.1"/>
</dbReference>
<proteinExistence type="predicted"/>
<dbReference type="Proteomes" id="UP000008713">
    <property type="component" value="Chromosome"/>
</dbReference>
<protein>
    <submittedName>
        <fullName evidence="1">Uncharacterized protein</fullName>
    </submittedName>
</protein>
<sequence>MCDLNYTNTQYNANINDLFASPKEQNIISEYSKLSIKEILKYMELEMFKYNKKVDFKVKKIKYFTDDMGNPMVYVEYLPFGSAVFSLENFTSLLLSLKATESKIEKLAKNKKYSFNLFTGEFFEIDKDFEFKKNNPLFVSLKKNDVNVLKTLNDKELINSKTQISSSNNKSNYSVMLLGSYVPEFRNFSKEIIKADKEVSHSWWFKTLLDGFGYTVPINFHYDDPMKRGLCHYIASSILIQYSQLFLSQDTLTKEQQERYMIKPSNSKANNDKWSYPTGPDFNEKLVYDLWAKYNSHWFATSARVLSGAVERLLNDGRKSPIYVHHRTVGAIRPWAWIDSDQPCLIMGKIPLNSQGERDIHAVVVYGYFDNGNKTLVHFGWPGRSQVIMDSSLYWSWTLIALSPINKKPTIADKSYFMMNNKNIDVEEFERGIQ</sequence>